<sequence length="156" mass="18007">MESQVALPHCLREATSRHDRQRRNQLSSAGPIPLRFPPAPRKRHHLLEYPIAQRCQVEIRAACQAYMQERSRDDGNTLHLENWTSGDMWTNLGYMISPSTRWETPTDSSNRSRVLRALPVPDTWSKRLRQAGAPSAWSLDTLVRCGVWWGGRYSVR</sequence>
<keyword evidence="3" id="KW-1185">Reference proteome</keyword>
<dbReference type="OrthoDB" id="4764735at2759"/>
<name>A0A9P4NQR6_9PEZI</name>
<organism evidence="2 3">
    <name type="scientific">Tothia fuscella</name>
    <dbReference type="NCBI Taxonomy" id="1048955"/>
    <lineage>
        <taxon>Eukaryota</taxon>
        <taxon>Fungi</taxon>
        <taxon>Dikarya</taxon>
        <taxon>Ascomycota</taxon>
        <taxon>Pezizomycotina</taxon>
        <taxon>Dothideomycetes</taxon>
        <taxon>Pleosporomycetidae</taxon>
        <taxon>Venturiales</taxon>
        <taxon>Cylindrosympodiaceae</taxon>
        <taxon>Tothia</taxon>
    </lineage>
</organism>
<gene>
    <name evidence="2" type="ORF">EJ08DRAFT_257321</name>
</gene>
<evidence type="ECO:0000313" key="2">
    <source>
        <dbReference type="EMBL" id="KAF2429991.1"/>
    </source>
</evidence>
<reference evidence="2" key="1">
    <citation type="journal article" date="2020" name="Stud. Mycol.">
        <title>101 Dothideomycetes genomes: a test case for predicting lifestyles and emergence of pathogens.</title>
        <authorList>
            <person name="Haridas S."/>
            <person name="Albert R."/>
            <person name="Binder M."/>
            <person name="Bloem J."/>
            <person name="Labutti K."/>
            <person name="Salamov A."/>
            <person name="Andreopoulos B."/>
            <person name="Baker S."/>
            <person name="Barry K."/>
            <person name="Bills G."/>
            <person name="Bluhm B."/>
            <person name="Cannon C."/>
            <person name="Castanera R."/>
            <person name="Culley D."/>
            <person name="Daum C."/>
            <person name="Ezra D."/>
            <person name="Gonzalez J."/>
            <person name="Henrissat B."/>
            <person name="Kuo A."/>
            <person name="Liang C."/>
            <person name="Lipzen A."/>
            <person name="Lutzoni F."/>
            <person name="Magnuson J."/>
            <person name="Mondo S."/>
            <person name="Nolan M."/>
            <person name="Ohm R."/>
            <person name="Pangilinan J."/>
            <person name="Park H.-J."/>
            <person name="Ramirez L."/>
            <person name="Alfaro M."/>
            <person name="Sun H."/>
            <person name="Tritt A."/>
            <person name="Yoshinaga Y."/>
            <person name="Zwiers L.-H."/>
            <person name="Turgeon B."/>
            <person name="Goodwin S."/>
            <person name="Spatafora J."/>
            <person name="Crous P."/>
            <person name="Grigoriev I."/>
        </authorList>
    </citation>
    <scope>NUCLEOTIDE SEQUENCE</scope>
    <source>
        <strain evidence="2">CBS 130266</strain>
    </source>
</reference>
<feature type="region of interest" description="Disordered" evidence="1">
    <location>
        <begin position="1"/>
        <end position="38"/>
    </location>
</feature>
<dbReference type="EMBL" id="MU007042">
    <property type="protein sequence ID" value="KAF2429991.1"/>
    <property type="molecule type" value="Genomic_DNA"/>
</dbReference>
<comment type="caution">
    <text evidence="2">The sequence shown here is derived from an EMBL/GenBank/DDBJ whole genome shotgun (WGS) entry which is preliminary data.</text>
</comment>
<dbReference type="AlphaFoldDB" id="A0A9P4NQR6"/>
<proteinExistence type="predicted"/>
<evidence type="ECO:0000313" key="3">
    <source>
        <dbReference type="Proteomes" id="UP000800235"/>
    </source>
</evidence>
<accession>A0A9P4NQR6</accession>
<evidence type="ECO:0000256" key="1">
    <source>
        <dbReference type="SAM" id="MobiDB-lite"/>
    </source>
</evidence>
<protein>
    <submittedName>
        <fullName evidence="2">Uncharacterized protein</fullName>
    </submittedName>
</protein>
<dbReference type="Proteomes" id="UP000800235">
    <property type="component" value="Unassembled WGS sequence"/>
</dbReference>